<evidence type="ECO:0000256" key="2">
    <source>
        <dbReference type="ARBA" id="ARBA00022692"/>
    </source>
</evidence>
<dbReference type="PANTHER" id="PTHR24221:SF248">
    <property type="entry name" value="ABC TRANSPORTER TRANSMEMBRANE REGION"/>
    <property type="match status" value="1"/>
</dbReference>
<name>A0ABY2WXL2_9RHOB</name>
<gene>
    <name evidence="10" type="ORF">FGK63_14175</name>
</gene>
<dbReference type="InterPro" id="IPR036640">
    <property type="entry name" value="ABC1_TM_sf"/>
</dbReference>
<dbReference type="PROSITE" id="PS00211">
    <property type="entry name" value="ABC_TRANSPORTER_1"/>
    <property type="match status" value="1"/>
</dbReference>
<keyword evidence="4" id="KW-0067">ATP-binding</keyword>
<feature type="domain" description="ABC transporter" evidence="8">
    <location>
        <begin position="329"/>
        <end position="569"/>
    </location>
</feature>
<dbReference type="InterPro" id="IPR027417">
    <property type="entry name" value="P-loop_NTPase"/>
</dbReference>
<evidence type="ECO:0000256" key="4">
    <source>
        <dbReference type="ARBA" id="ARBA00022840"/>
    </source>
</evidence>
<keyword evidence="2 7" id="KW-0812">Transmembrane</keyword>
<proteinExistence type="predicted"/>
<evidence type="ECO:0000256" key="6">
    <source>
        <dbReference type="ARBA" id="ARBA00023136"/>
    </source>
</evidence>
<comment type="caution">
    <text evidence="10">The sequence shown here is derived from an EMBL/GenBank/DDBJ whole genome shotgun (WGS) entry which is preliminary data.</text>
</comment>
<evidence type="ECO:0000313" key="10">
    <source>
        <dbReference type="EMBL" id="TMV07245.1"/>
    </source>
</evidence>
<keyword evidence="6 7" id="KW-0472">Membrane</keyword>
<dbReference type="Proteomes" id="UP001193035">
    <property type="component" value="Unassembled WGS sequence"/>
</dbReference>
<protein>
    <submittedName>
        <fullName evidence="10">Type I secretion system permease/ATPase</fullName>
    </submittedName>
</protein>
<evidence type="ECO:0000256" key="5">
    <source>
        <dbReference type="ARBA" id="ARBA00022989"/>
    </source>
</evidence>
<dbReference type="PROSITE" id="PS50929">
    <property type="entry name" value="ABC_TM1F"/>
    <property type="match status" value="1"/>
</dbReference>
<keyword evidence="11" id="KW-1185">Reference proteome</keyword>
<keyword evidence="5 7" id="KW-1133">Transmembrane helix</keyword>
<evidence type="ECO:0000256" key="1">
    <source>
        <dbReference type="ARBA" id="ARBA00004651"/>
    </source>
</evidence>
<dbReference type="InterPro" id="IPR003439">
    <property type="entry name" value="ABC_transporter-like_ATP-bd"/>
</dbReference>
<evidence type="ECO:0000259" key="8">
    <source>
        <dbReference type="PROSITE" id="PS50893"/>
    </source>
</evidence>
<dbReference type="InterPro" id="IPR011527">
    <property type="entry name" value="ABC1_TM_dom"/>
</dbReference>
<dbReference type="SMART" id="SM00382">
    <property type="entry name" value="AAA"/>
    <property type="match status" value="1"/>
</dbReference>
<feature type="transmembrane region" description="Helical" evidence="7">
    <location>
        <begin position="21"/>
        <end position="44"/>
    </location>
</feature>
<dbReference type="RefSeq" id="WP_138843320.1">
    <property type="nucleotide sequence ID" value="NZ_VCPD01000004.1"/>
</dbReference>
<dbReference type="PANTHER" id="PTHR24221">
    <property type="entry name" value="ATP-BINDING CASSETTE SUB-FAMILY B"/>
    <property type="match status" value="1"/>
</dbReference>
<dbReference type="Gene3D" id="3.40.50.300">
    <property type="entry name" value="P-loop containing nucleotide triphosphate hydrolases"/>
    <property type="match status" value="1"/>
</dbReference>
<keyword evidence="3" id="KW-0547">Nucleotide-binding</keyword>
<dbReference type="PROSITE" id="PS50893">
    <property type="entry name" value="ABC_TRANSPORTER_2"/>
    <property type="match status" value="1"/>
</dbReference>
<evidence type="ECO:0000259" key="9">
    <source>
        <dbReference type="PROSITE" id="PS50929"/>
    </source>
</evidence>
<dbReference type="InterPro" id="IPR017871">
    <property type="entry name" value="ABC_transporter-like_CS"/>
</dbReference>
<comment type="subcellular location">
    <subcellularLocation>
        <location evidence="1">Cell membrane</location>
        <topology evidence="1">Multi-pass membrane protein</topology>
    </subcellularLocation>
</comment>
<accession>A0ABY2WXL2</accession>
<feature type="transmembrane region" description="Helical" evidence="7">
    <location>
        <begin position="56"/>
        <end position="76"/>
    </location>
</feature>
<dbReference type="Pfam" id="PF00664">
    <property type="entry name" value="ABC_membrane"/>
    <property type="match status" value="1"/>
</dbReference>
<dbReference type="SUPFAM" id="SSF52540">
    <property type="entry name" value="P-loop containing nucleoside triphosphate hydrolases"/>
    <property type="match status" value="1"/>
</dbReference>
<dbReference type="Pfam" id="PF00005">
    <property type="entry name" value="ABC_tran"/>
    <property type="match status" value="1"/>
</dbReference>
<dbReference type="SUPFAM" id="SSF90123">
    <property type="entry name" value="ABC transporter transmembrane region"/>
    <property type="match status" value="1"/>
</dbReference>
<dbReference type="Gene3D" id="1.20.1560.10">
    <property type="entry name" value="ABC transporter type 1, transmembrane domain"/>
    <property type="match status" value="1"/>
</dbReference>
<dbReference type="InterPro" id="IPR010128">
    <property type="entry name" value="ATPase_T1SS_PrtD-like"/>
</dbReference>
<dbReference type="InterPro" id="IPR003593">
    <property type="entry name" value="AAA+_ATPase"/>
</dbReference>
<dbReference type="InterPro" id="IPR039421">
    <property type="entry name" value="Type_1_exporter"/>
</dbReference>
<evidence type="ECO:0000256" key="3">
    <source>
        <dbReference type="ARBA" id="ARBA00022741"/>
    </source>
</evidence>
<dbReference type="EMBL" id="VCPD01000004">
    <property type="protein sequence ID" value="TMV07245.1"/>
    <property type="molecule type" value="Genomic_DNA"/>
</dbReference>
<dbReference type="NCBIfam" id="TIGR01842">
    <property type="entry name" value="type_I_sec_PrtD"/>
    <property type="match status" value="1"/>
</dbReference>
<organism evidence="10 11">
    <name type="scientific">Ruegeria sediminis</name>
    <dbReference type="NCBI Taxonomy" id="2583820"/>
    <lineage>
        <taxon>Bacteria</taxon>
        <taxon>Pseudomonadati</taxon>
        <taxon>Pseudomonadota</taxon>
        <taxon>Alphaproteobacteria</taxon>
        <taxon>Rhodobacterales</taxon>
        <taxon>Roseobacteraceae</taxon>
        <taxon>Ruegeria</taxon>
    </lineage>
</organism>
<sequence length="578" mass="62395">MKSYDNTQSPYEGALRALRGSFVQAGLFSAAINLLMLTGPLYMLQIYDRVLASGSVPTLMGLFLIVVVLYAFMGVYEFIRSRLLSRAAYRFDEMTGELAFRQLLESDNQNGKGGNALRDLEIVRGFLSGPAIRGLFDVPWIPIFLVAVFIIHPWLGYMTLAGAAVVVALALLTQWLTGSAMSQAMRLDGVERAFVSQSLRNAETVQALGMREAVAARWRSAHEAGLTQSQKGGDRSDMVSSGSRVFRLVLQSMLLTGGAYLALQQQISAGMIVGASILAGRALAPVDQVIGQWRSIGRAAEAHKRLTEVFEAAPAKKPRISLPEPAGAVRLFGVTKLMPGGLQHGRSRILDQVSFELEPGDVLGVIGNSAAGKSSLARMLVGVWRPDAGEVRLDGATLDQWEPDELGRYIGYLPQHVEMLPGTIAENIARFDPDAREKDIFQAADAAGVHDMILGLPDGYATQVGHAAQPLSGGQIQRIGLARAIYKMPKLVVLDEPNAHLDAHGDESLTETIRSLREAGSTVVVMAHRPSVLVESSKVLILHKGKVAQFGRREEIFRLAMQSVPTQAAPAVAARKAG</sequence>
<evidence type="ECO:0000256" key="7">
    <source>
        <dbReference type="SAM" id="Phobius"/>
    </source>
</evidence>
<evidence type="ECO:0000313" key="11">
    <source>
        <dbReference type="Proteomes" id="UP001193035"/>
    </source>
</evidence>
<reference evidence="10 11" key="1">
    <citation type="submission" date="2019-05" db="EMBL/GenBank/DDBJ databases">
        <title>Ruegeria sp. nov., isolated from tidal flat.</title>
        <authorList>
            <person name="Kim W."/>
        </authorList>
    </citation>
    <scope>NUCLEOTIDE SEQUENCE [LARGE SCALE GENOMIC DNA]</scope>
    <source>
        <strain evidence="10 11">CAU 1488</strain>
    </source>
</reference>
<feature type="transmembrane region" description="Helical" evidence="7">
    <location>
        <begin position="157"/>
        <end position="176"/>
    </location>
</feature>
<feature type="domain" description="ABC transmembrane type-1" evidence="9">
    <location>
        <begin position="25"/>
        <end position="298"/>
    </location>
</feature>